<dbReference type="RefSeq" id="WP_120705401.1">
    <property type="nucleotide sequence ID" value="NZ_CP032694.1"/>
</dbReference>
<evidence type="ECO:0000256" key="1">
    <source>
        <dbReference type="ARBA" id="ARBA00008857"/>
    </source>
</evidence>
<dbReference type="PROSITE" id="PS51898">
    <property type="entry name" value="TYR_RECOMBINASE"/>
    <property type="match status" value="1"/>
</dbReference>
<organism evidence="8 9">
    <name type="scientific">Rhizobium jaguaris</name>
    <dbReference type="NCBI Taxonomy" id="1312183"/>
    <lineage>
        <taxon>Bacteria</taxon>
        <taxon>Pseudomonadati</taxon>
        <taxon>Pseudomonadota</taxon>
        <taxon>Alphaproteobacteria</taxon>
        <taxon>Hyphomicrobiales</taxon>
        <taxon>Rhizobiaceae</taxon>
        <taxon>Rhizobium/Agrobacterium group</taxon>
        <taxon>Rhizobium</taxon>
    </lineage>
</organism>
<keyword evidence="4" id="KW-0233">DNA recombination</keyword>
<feature type="domain" description="Tyr recombinase" evidence="6">
    <location>
        <begin position="188"/>
        <end position="379"/>
    </location>
</feature>
<dbReference type="EMBL" id="CP032694">
    <property type="protein sequence ID" value="AYG60423.1"/>
    <property type="molecule type" value="Genomic_DNA"/>
</dbReference>
<dbReference type="InterPro" id="IPR013762">
    <property type="entry name" value="Integrase-like_cat_sf"/>
</dbReference>
<dbReference type="Pfam" id="PF00589">
    <property type="entry name" value="Phage_integrase"/>
    <property type="match status" value="1"/>
</dbReference>
<dbReference type="InterPro" id="IPR011010">
    <property type="entry name" value="DNA_brk_join_enz"/>
</dbReference>
<evidence type="ECO:0000256" key="2">
    <source>
        <dbReference type="ARBA" id="ARBA00022908"/>
    </source>
</evidence>
<dbReference type="InterPro" id="IPR050090">
    <property type="entry name" value="Tyrosine_recombinase_XerCD"/>
</dbReference>
<evidence type="ECO:0000256" key="5">
    <source>
        <dbReference type="PROSITE-ProRule" id="PRU01248"/>
    </source>
</evidence>
<reference evidence="8 9" key="1">
    <citation type="submission" date="2018-10" db="EMBL/GenBank/DDBJ databases">
        <title>Rhizobium etli, R. leguminosarum and a new Rhizobium genospecies from Phaseolus dumosus.</title>
        <authorList>
            <person name="Ramirez-Puebla S.T."/>
            <person name="Rogel-Hernandez M.A."/>
            <person name="Guerrero G."/>
            <person name="Ormeno-Orrillo E."/>
            <person name="Martinez-Romero J.C."/>
            <person name="Negrete-Yankelevich S."/>
            <person name="Martinez-Romero E."/>
        </authorList>
    </citation>
    <scope>NUCLEOTIDE SEQUENCE [LARGE SCALE GENOMIC DNA]</scope>
    <source>
        <strain evidence="8 9">CCGE525</strain>
    </source>
</reference>
<evidence type="ECO:0000256" key="4">
    <source>
        <dbReference type="ARBA" id="ARBA00023172"/>
    </source>
</evidence>
<dbReference type="PANTHER" id="PTHR30349">
    <property type="entry name" value="PHAGE INTEGRASE-RELATED"/>
    <property type="match status" value="1"/>
</dbReference>
<dbReference type="Proteomes" id="UP000282195">
    <property type="component" value="Chromosome"/>
</dbReference>
<dbReference type="AlphaFoldDB" id="A0A387FPX8"/>
<dbReference type="InterPro" id="IPR010998">
    <property type="entry name" value="Integrase_recombinase_N"/>
</dbReference>
<keyword evidence="9" id="KW-1185">Reference proteome</keyword>
<dbReference type="PANTHER" id="PTHR30349:SF41">
    <property type="entry name" value="INTEGRASE_RECOMBINASE PROTEIN MJ0367-RELATED"/>
    <property type="match status" value="1"/>
</dbReference>
<proteinExistence type="inferred from homology"/>
<dbReference type="KEGG" id="rjg:CCGE525_17625"/>
<dbReference type="PROSITE" id="PS51900">
    <property type="entry name" value="CB"/>
    <property type="match status" value="1"/>
</dbReference>
<evidence type="ECO:0000259" key="7">
    <source>
        <dbReference type="PROSITE" id="PS51900"/>
    </source>
</evidence>
<evidence type="ECO:0008006" key="10">
    <source>
        <dbReference type="Google" id="ProtNLM"/>
    </source>
</evidence>
<dbReference type="InterPro" id="IPR002104">
    <property type="entry name" value="Integrase_catalytic"/>
</dbReference>
<dbReference type="GO" id="GO:0006310">
    <property type="term" value="P:DNA recombination"/>
    <property type="evidence" value="ECO:0007669"/>
    <property type="project" value="UniProtKB-KW"/>
</dbReference>
<protein>
    <recommendedName>
        <fullName evidence="10">Site-specific integrase</fullName>
    </recommendedName>
</protein>
<accession>A0A387FPX8</accession>
<feature type="domain" description="Core-binding (CB)" evidence="7">
    <location>
        <begin position="83"/>
        <end position="169"/>
    </location>
</feature>
<evidence type="ECO:0000313" key="9">
    <source>
        <dbReference type="Proteomes" id="UP000282195"/>
    </source>
</evidence>
<sequence>MTKAKLEAEKIGPFRVAPRIRDGAHTGAWIVDVPPHLSPNGKRARHTLTTKAEALADAKRLLRELQLDGALSGRGFARKVSGVTLTEVSKRWLEEQADRVATGKKRQSSLDADGFKLKAILGKFPETDVSSIGAKEMADYQKHRVEVGCVAATINAETSLFLQVLRWAQDKGLVEKLPKVERIPMPVKRVDVPTPEEMSRILDALGEQRALLVRFLAETGVRKTEAYTLEWLDLDTTNQLVSIRRKDGFTPKTRHSDRDIPISASLCEGLSAAKQAARAKAVKAGETPPALIFPGRFGGKLVNIRRALASAVKKAEVKRNGQPLKLSPHVLRKAMATWLHVRGVPDALLQPRLGHAPGSRVTKSVYVKVTTEDMRASVIDLEAERRARMSAAGAAKTA</sequence>
<comment type="similarity">
    <text evidence="1">Belongs to the 'phage' integrase family.</text>
</comment>
<name>A0A387FPX8_9HYPH</name>
<dbReference type="Gene3D" id="1.10.443.10">
    <property type="entry name" value="Intergrase catalytic core"/>
    <property type="match status" value="1"/>
</dbReference>
<keyword evidence="2" id="KW-0229">DNA integration</keyword>
<evidence type="ECO:0000259" key="6">
    <source>
        <dbReference type="PROSITE" id="PS51898"/>
    </source>
</evidence>
<dbReference type="SUPFAM" id="SSF56349">
    <property type="entry name" value="DNA breaking-rejoining enzymes"/>
    <property type="match status" value="1"/>
</dbReference>
<evidence type="ECO:0000256" key="3">
    <source>
        <dbReference type="ARBA" id="ARBA00023125"/>
    </source>
</evidence>
<dbReference type="OrthoDB" id="9795573at2"/>
<evidence type="ECO:0000313" key="8">
    <source>
        <dbReference type="EMBL" id="AYG60423.1"/>
    </source>
</evidence>
<dbReference type="InterPro" id="IPR044068">
    <property type="entry name" value="CB"/>
</dbReference>
<dbReference type="GO" id="GO:0015074">
    <property type="term" value="P:DNA integration"/>
    <property type="evidence" value="ECO:0007669"/>
    <property type="project" value="UniProtKB-KW"/>
</dbReference>
<gene>
    <name evidence="8" type="ORF">CCGE525_17625</name>
</gene>
<dbReference type="GO" id="GO:0003677">
    <property type="term" value="F:DNA binding"/>
    <property type="evidence" value="ECO:0007669"/>
    <property type="project" value="UniProtKB-UniRule"/>
</dbReference>
<keyword evidence="3 5" id="KW-0238">DNA-binding</keyword>
<dbReference type="Gene3D" id="1.10.150.130">
    <property type="match status" value="1"/>
</dbReference>